<keyword evidence="2" id="KW-1185">Reference proteome</keyword>
<sequence length="503" mass="54388">PAARRQSFVFDPAVSTRPELRYLDALHSAEHKRRAPLEKLRDRHLVAYQRCSRTRDRARINQDYADFVSFVHPTLAGLDKALSAIHTPVTEILAQIDDALADAGEQLRSRSQAAQKEAAQRSGCRLPRPRGQAGALAGRAPSAASSPPGQQLPVSLERCAAAPTPASRHLHRRAPAARAAASARLLERRLADTPGHSGGVDGFAGLGRPDQALEIYRELTDTLQQQQSCRPPSPPCWTSPREQRDAWASLLDPAGLTRHFDFLGGAVFPELARHLIDELPMLFNPGNPDRFHQRYSLTVLEFLPQFQALLPASAACQPTGSSRESSTWPYPPARGDQQPGPGAVPPAACPPALPAAPPAASKRLSAALAALSRVWCPEVHLPALTGRFWKLTLLIICRPGGRHRHRGGGRQAALCRPAPLADADDADEAGDAGSKSAERDQLFLTALTDCLARWDAICGLLDEQVCASLVARSLEAIGRLNEVPRAYAGRPTGSCRTQRLPTR</sequence>
<dbReference type="GO" id="GO:0007030">
    <property type="term" value="P:Golgi organization"/>
    <property type="evidence" value="ECO:0007669"/>
    <property type="project" value="InterPro"/>
</dbReference>
<dbReference type="GO" id="GO:0006891">
    <property type="term" value="P:intra-Golgi vesicle-mediated transport"/>
    <property type="evidence" value="ECO:0007669"/>
    <property type="project" value="TreeGrafter"/>
</dbReference>
<dbReference type="GO" id="GO:0017119">
    <property type="term" value="C:Golgi transport complex"/>
    <property type="evidence" value="ECO:0007669"/>
    <property type="project" value="TreeGrafter"/>
</dbReference>
<proteinExistence type="predicted"/>
<protein>
    <submittedName>
        <fullName evidence="3">COG2 domain-containing protein</fullName>
    </submittedName>
</protein>
<reference evidence="3" key="1">
    <citation type="submission" date="2016-11" db="UniProtKB">
        <authorList>
            <consortium name="WormBaseParasite"/>
        </authorList>
    </citation>
    <scope>IDENTIFICATION</scope>
</reference>
<dbReference type="PANTHER" id="PTHR12961">
    <property type="entry name" value="CONSERVED OLIGOMERIC GOLGI COMPLEX COMPONENT 2"/>
    <property type="match status" value="1"/>
</dbReference>
<evidence type="ECO:0000256" key="1">
    <source>
        <dbReference type="SAM" id="MobiDB-lite"/>
    </source>
</evidence>
<feature type="compositionally biased region" description="Polar residues" evidence="1">
    <location>
        <begin position="317"/>
        <end position="328"/>
    </location>
</feature>
<dbReference type="WBParaSite" id="maker-unitig_20952-snap-gene-0.2-mRNA-1">
    <property type="protein sequence ID" value="maker-unitig_20952-snap-gene-0.2-mRNA-1"/>
    <property type="gene ID" value="maker-unitig_20952-snap-gene-0.2"/>
</dbReference>
<organism evidence="2 3">
    <name type="scientific">Macrostomum lignano</name>
    <dbReference type="NCBI Taxonomy" id="282301"/>
    <lineage>
        <taxon>Eukaryota</taxon>
        <taxon>Metazoa</taxon>
        <taxon>Spiralia</taxon>
        <taxon>Lophotrochozoa</taxon>
        <taxon>Platyhelminthes</taxon>
        <taxon>Rhabditophora</taxon>
        <taxon>Macrostomorpha</taxon>
        <taxon>Macrostomida</taxon>
        <taxon>Macrostomidae</taxon>
        <taxon>Macrostomum</taxon>
    </lineage>
</organism>
<name>A0A1I8F6E4_9PLAT</name>
<dbReference type="GO" id="GO:0016020">
    <property type="term" value="C:membrane"/>
    <property type="evidence" value="ECO:0007669"/>
    <property type="project" value="InterPro"/>
</dbReference>
<dbReference type="PANTHER" id="PTHR12961:SF0">
    <property type="entry name" value="CONSERVED OLIGOMERIC GOLGI COMPLEX SUBUNIT 2"/>
    <property type="match status" value="1"/>
</dbReference>
<accession>A0A1I8F6E4</accession>
<feature type="region of interest" description="Disordered" evidence="1">
    <location>
        <begin position="317"/>
        <end position="350"/>
    </location>
</feature>
<dbReference type="InterPro" id="IPR009316">
    <property type="entry name" value="COG2"/>
</dbReference>
<dbReference type="Proteomes" id="UP000095280">
    <property type="component" value="Unplaced"/>
</dbReference>
<feature type="compositionally biased region" description="Low complexity" evidence="1">
    <location>
        <begin position="132"/>
        <end position="151"/>
    </location>
</feature>
<dbReference type="GO" id="GO:0015031">
    <property type="term" value="P:protein transport"/>
    <property type="evidence" value="ECO:0007669"/>
    <property type="project" value="InterPro"/>
</dbReference>
<feature type="region of interest" description="Disordered" evidence="1">
    <location>
        <begin position="107"/>
        <end position="152"/>
    </location>
</feature>
<evidence type="ECO:0000313" key="2">
    <source>
        <dbReference type="Proteomes" id="UP000095280"/>
    </source>
</evidence>
<evidence type="ECO:0000313" key="3">
    <source>
        <dbReference type="WBParaSite" id="maker-unitig_20952-snap-gene-0.2-mRNA-1"/>
    </source>
</evidence>
<dbReference type="AlphaFoldDB" id="A0A1I8F6E4"/>